<dbReference type="Proteomes" id="UP001311915">
    <property type="component" value="Unassembled WGS sequence"/>
</dbReference>
<dbReference type="AlphaFoldDB" id="A0AAV9MNX3"/>
<dbReference type="PANTHER" id="PTHR37183:SF2">
    <property type="entry name" value="PLANT THIONIN FAMILY PROTEIN"/>
    <property type="match status" value="1"/>
</dbReference>
<evidence type="ECO:0000313" key="2">
    <source>
        <dbReference type="EMBL" id="KAK4739704.1"/>
    </source>
</evidence>
<protein>
    <submittedName>
        <fullName evidence="2">Uncharacterized protein</fullName>
    </submittedName>
</protein>
<keyword evidence="3" id="KW-1185">Reference proteome</keyword>
<reference evidence="2 3" key="1">
    <citation type="submission" date="2023-10" db="EMBL/GenBank/DDBJ databases">
        <title>Genome-Wide Identification Analysis in wild type Solanum Pinnatisectum Reveals Some Genes Defensing Phytophthora Infestans.</title>
        <authorList>
            <person name="Sun C."/>
        </authorList>
    </citation>
    <scope>NUCLEOTIDE SEQUENCE [LARGE SCALE GENOMIC DNA]</scope>
    <source>
        <strain evidence="2">LQN</strain>
        <tissue evidence="2">Leaf</tissue>
    </source>
</reference>
<dbReference type="PANTHER" id="PTHR37183">
    <property type="entry name" value="PLANT THIONIN FAMILY PROTEIN"/>
    <property type="match status" value="1"/>
</dbReference>
<keyword evidence="1" id="KW-0732">Signal</keyword>
<feature type="chain" id="PRO_5043911584" evidence="1">
    <location>
        <begin position="22"/>
        <end position="87"/>
    </location>
</feature>
<evidence type="ECO:0000256" key="1">
    <source>
        <dbReference type="SAM" id="SignalP"/>
    </source>
</evidence>
<dbReference type="EMBL" id="JAWPEI010000001">
    <property type="protein sequence ID" value="KAK4739704.1"/>
    <property type="molecule type" value="Genomic_DNA"/>
</dbReference>
<organism evidence="2 3">
    <name type="scientific">Solanum pinnatisectum</name>
    <name type="common">tansyleaf nightshade</name>
    <dbReference type="NCBI Taxonomy" id="50273"/>
    <lineage>
        <taxon>Eukaryota</taxon>
        <taxon>Viridiplantae</taxon>
        <taxon>Streptophyta</taxon>
        <taxon>Embryophyta</taxon>
        <taxon>Tracheophyta</taxon>
        <taxon>Spermatophyta</taxon>
        <taxon>Magnoliopsida</taxon>
        <taxon>eudicotyledons</taxon>
        <taxon>Gunneridae</taxon>
        <taxon>Pentapetalae</taxon>
        <taxon>asterids</taxon>
        <taxon>lamiids</taxon>
        <taxon>Solanales</taxon>
        <taxon>Solanaceae</taxon>
        <taxon>Solanoideae</taxon>
        <taxon>Solaneae</taxon>
        <taxon>Solanum</taxon>
    </lineage>
</organism>
<proteinExistence type="predicted"/>
<feature type="signal peptide" evidence="1">
    <location>
        <begin position="1"/>
        <end position="21"/>
    </location>
</feature>
<gene>
    <name evidence="2" type="ORF">R3W88_003401</name>
</gene>
<evidence type="ECO:0000313" key="3">
    <source>
        <dbReference type="Proteomes" id="UP001311915"/>
    </source>
</evidence>
<comment type="caution">
    <text evidence="2">The sequence shown here is derived from an EMBL/GenBank/DDBJ whole genome shotgun (WGS) entry which is preliminary data.</text>
</comment>
<sequence>MEKKKMNAVAAMALVLMIVLSANMDTVGVAAQGLNCYDNCNTGCAGLPSKEYLICDKKCHKRCGDDSNSFLAENKIDGNLVESVEVY</sequence>
<name>A0AAV9MNX3_9SOLN</name>
<accession>A0AAV9MNX3</accession>